<accession>A0A0D0B7D5</accession>
<evidence type="ECO:0000313" key="2">
    <source>
        <dbReference type="EMBL" id="KIK59385.1"/>
    </source>
</evidence>
<feature type="signal peptide" evidence="1">
    <location>
        <begin position="1"/>
        <end position="23"/>
    </location>
</feature>
<proteinExistence type="predicted"/>
<feature type="chain" id="PRO_5002207895" evidence="1">
    <location>
        <begin position="24"/>
        <end position="126"/>
    </location>
</feature>
<reference evidence="2 3" key="1">
    <citation type="submission" date="2014-04" db="EMBL/GenBank/DDBJ databases">
        <title>Evolutionary Origins and Diversification of the Mycorrhizal Mutualists.</title>
        <authorList>
            <consortium name="DOE Joint Genome Institute"/>
            <consortium name="Mycorrhizal Genomics Consortium"/>
            <person name="Kohler A."/>
            <person name="Kuo A."/>
            <person name="Nagy L.G."/>
            <person name="Floudas D."/>
            <person name="Copeland A."/>
            <person name="Barry K.W."/>
            <person name="Cichocki N."/>
            <person name="Veneault-Fourrey C."/>
            <person name="LaButti K."/>
            <person name="Lindquist E.A."/>
            <person name="Lipzen A."/>
            <person name="Lundell T."/>
            <person name="Morin E."/>
            <person name="Murat C."/>
            <person name="Riley R."/>
            <person name="Ohm R."/>
            <person name="Sun H."/>
            <person name="Tunlid A."/>
            <person name="Henrissat B."/>
            <person name="Grigoriev I.V."/>
            <person name="Hibbett D.S."/>
            <person name="Martin F."/>
        </authorList>
    </citation>
    <scope>NUCLEOTIDE SEQUENCE [LARGE SCALE GENOMIC DNA]</scope>
    <source>
        <strain evidence="2 3">FD-317 M1</strain>
    </source>
</reference>
<evidence type="ECO:0000256" key="1">
    <source>
        <dbReference type="SAM" id="SignalP"/>
    </source>
</evidence>
<sequence length="126" mass="13441">MRSVIGNILGFVLLTLLSTSVNSSPGVVFVPPITSPTSTSVRTGKSVQNVTWDVSNPPANITNKIGTILFRSADFTTLLILADNFDILLGTIEITVPWVLTGNDYSLNLIGDSGNFSPNFTIIQAD</sequence>
<dbReference type="AlphaFoldDB" id="A0A0D0B7D5"/>
<keyword evidence="3" id="KW-1185">Reference proteome</keyword>
<dbReference type="HOGENOM" id="CLU_083660_2_1_1"/>
<dbReference type="Proteomes" id="UP000053593">
    <property type="component" value="Unassembled WGS sequence"/>
</dbReference>
<evidence type="ECO:0000313" key="3">
    <source>
        <dbReference type="Proteomes" id="UP000053593"/>
    </source>
</evidence>
<protein>
    <submittedName>
        <fullName evidence="2">Uncharacterized protein</fullName>
    </submittedName>
</protein>
<organism evidence="2 3">
    <name type="scientific">Collybiopsis luxurians FD-317 M1</name>
    <dbReference type="NCBI Taxonomy" id="944289"/>
    <lineage>
        <taxon>Eukaryota</taxon>
        <taxon>Fungi</taxon>
        <taxon>Dikarya</taxon>
        <taxon>Basidiomycota</taxon>
        <taxon>Agaricomycotina</taxon>
        <taxon>Agaricomycetes</taxon>
        <taxon>Agaricomycetidae</taxon>
        <taxon>Agaricales</taxon>
        <taxon>Marasmiineae</taxon>
        <taxon>Omphalotaceae</taxon>
        <taxon>Collybiopsis</taxon>
        <taxon>Collybiopsis luxurians</taxon>
    </lineage>
</organism>
<gene>
    <name evidence="2" type="ORF">GYMLUDRAFT_262130</name>
</gene>
<dbReference type="EMBL" id="KN834780">
    <property type="protein sequence ID" value="KIK59385.1"/>
    <property type="molecule type" value="Genomic_DNA"/>
</dbReference>
<dbReference type="OrthoDB" id="2317741at2759"/>
<name>A0A0D0B7D5_9AGAR</name>
<keyword evidence="1" id="KW-0732">Signal</keyword>